<feature type="compositionally biased region" description="Polar residues" evidence="1">
    <location>
        <begin position="1"/>
        <end position="13"/>
    </location>
</feature>
<dbReference type="Gene3D" id="3.30.420.10">
    <property type="entry name" value="Ribonuclease H-like superfamily/Ribonuclease H"/>
    <property type="match status" value="1"/>
</dbReference>
<evidence type="ECO:0000256" key="1">
    <source>
        <dbReference type="SAM" id="MobiDB-lite"/>
    </source>
</evidence>
<keyword evidence="3" id="KW-1185">Reference proteome</keyword>
<dbReference type="OrthoDB" id="2224506at2759"/>
<name>A0A8H7VF85_9FUNG</name>
<dbReference type="EMBL" id="JAEPRB010000373">
    <property type="protein sequence ID" value="KAG2216682.1"/>
    <property type="molecule type" value="Genomic_DNA"/>
</dbReference>
<dbReference type="GO" id="GO:0003676">
    <property type="term" value="F:nucleic acid binding"/>
    <property type="evidence" value="ECO:0007669"/>
    <property type="project" value="InterPro"/>
</dbReference>
<reference evidence="2 3" key="1">
    <citation type="submission" date="2020-12" db="EMBL/GenBank/DDBJ databases">
        <title>Metabolic potential, ecology and presence of endohyphal bacteria is reflected in genomic diversity of Mucoromycotina.</title>
        <authorList>
            <person name="Muszewska A."/>
            <person name="Okrasinska A."/>
            <person name="Steczkiewicz K."/>
            <person name="Drgas O."/>
            <person name="Orlowska M."/>
            <person name="Perlinska-Lenart U."/>
            <person name="Aleksandrzak-Piekarczyk T."/>
            <person name="Szatraj K."/>
            <person name="Zielenkiewicz U."/>
            <person name="Pilsyk S."/>
            <person name="Malc E."/>
            <person name="Mieczkowski P."/>
            <person name="Kruszewska J.S."/>
            <person name="Biernat P."/>
            <person name="Pawlowska J."/>
        </authorList>
    </citation>
    <scope>NUCLEOTIDE SEQUENCE [LARGE SCALE GENOMIC DNA]</scope>
    <source>
        <strain evidence="2 3">CBS 142.35</strain>
    </source>
</reference>
<comment type="caution">
    <text evidence="2">The sequence shown here is derived from an EMBL/GenBank/DDBJ whole genome shotgun (WGS) entry which is preliminary data.</text>
</comment>
<dbReference type="Proteomes" id="UP000646827">
    <property type="component" value="Unassembled WGS sequence"/>
</dbReference>
<sequence>MQTVTFYHYQSSGDYARDGPDSETEDEPQKTVTIKTIHKLEHLSDDCLSSDDDDDSSITIHDISMEESELGLVSNPDLVWTPTKYKPAQVAQFKLKEAAKEAGIKPSAAYKFNRQWKDNGGCTLPGYVPTSELKPKQNNIKLTDEHSQFLESYVDEHPTCIIKDATHELCKPFEGLTINQSTVYHHITEKLLFSLTRTQLKVAEQNSEDTIEARRQFVEYIIDNEIDFKKKCVFVDESRFKKNMVRPVVWSKKGEPADIEVPTQQGVNLSVLGGMSYYGLIPLSQQVPKSSGSKKT</sequence>
<evidence type="ECO:0000313" key="2">
    <source>
        <dbReference type="EMBL" id="KAG2216682.1"/>
    </source>
</evidence>
<accession>A0A8H7VF85</accession>
<protein>
    <submittedName>
        <fullName evidence="2">Uncharacterized protein</fullName>
    </submittedName>
</protein>
<proteinExistence type="predicted"/>
<organism evidence="2 3">
    <name type="scientific">Circinella minor</name>
    <dbReference type="NCBI Taxonomy" id="1195481"/>
    <lineage>
        <taxon>Eukaryota</taxon>
        <taxon>Fungi</taxon>
        <taxon>Fungi incertae sedis</taxon>
        <taxon>Mucoromycota</taxon>
        <taxon>Mucoromycotina</taxon>
        <taxon>Mucoromycetes</taxon>
        <taxon>Mucorales</taxon>
        <taxon>Lichtheimiaceae</taxon>
        <taxon>Circinella</taxon>
    </lineage>
</organism>
<evidence type="ECO:0000313" key="3">
    <source>
        <dbReference type="Proteomes" id="UP000646827"/>
    </source>
</evidence>
<feature type="region of interest" description="Disordered" evidence="1">
    <location>
        <begin position="1"/>
        <end position="32"/>
    </location>
</feature>
<dbReference type="AlphaFoldDB" id="A0A8H7VF85"/>
<dbReference type="InterPro" id="IPR036397">
    <property type="entry name" value="RNaseH_sf"/>
</dbReference>
<gene>
    <name evidence="2" type="ORF">INT45_007683</name>
</gene>